<feature type="region of interest" description="Disordered" evidence="5">
    <location>
        <begin position="30"/>
        <end position="61"/>
    </location>
</feature>
<evidence type="ECO:0000256" key="2">
    <source>
        <dbReference type="ARBA" id="ARBA00010186"/>
    </source>
</evidence>
<name>A0A8H4R6U4_9HELO</name>
<reference evidence="6 7" key="1">
    <citation type="submission" date="2020-03" db="EMBL/GenBank/DDBJ databases">
        <title>Draft Genome Sequence of Cudoniella acicularis.</title>
        <authorList>
            <person name="Buettner E."/>
            <person name="Kellner H."/>
        </authorList>
    </citation>
    <scope>NUCLEOTIDE SEQUENCE [LARGE SCALE GENOMIC DNA]</scope>
    <source>
        <strain evidence="6 7">DSM 108380</strain>
    </source>
</reference>
<evidence type="ECO:0000256" key="3">
    <source>
        <dbReference type="ARBA" id="ARBA00023242"/>
    </source>
</evidence>
<keyword evidence="4" id="KW-0813">Transport</keyword>
<evidence type="ECO:0000256" key="1">
    <source>
        <dbReference type="ARBA" id="ARBA00004259"/>
    </source>
</evidence>
<keyword evidence="4" id="KW-0472">Membrane</keyword>
<comment type="similarity">
    <text evidence="2 4">Belongs to the nucleoporin interacting component (NIC) family.</text>
</comment>
<dbReference type="PANTHER" id="PTHR11225">
    <property type="entry name" value="NUCLEAR PORE COMPLEX PROTEIN NUP93 NUCLEOPORIN NUP93 DEAD EYE PROTEIN"/>
    <property type="match status" value="1"/>
</dbReference>
<dbReference type="GO" id="GO:0006606">
    <property type="term" value="P:protein import into nucleus"/>
    <property type="evidence" value="ECO:0007669"/>
    <property type="project" value="TreeGrafter"/>
</dbReference>
<gene>
    <name evidence="6" type="ORF">G7Y89_g13478</name>
</gene>
<evidence type="ECO:0000256" key="4">
    <source>
        <dbReference type="RuleBase" id="RU364035"/>
    </source>
</evidence>
<keyword evidence="7" id="KW-1185">Reference proteome</keyword>
<accession>A0A8H4R6U4</accession>
<dbReference type="GO" id="GO:0017056">
    <property type="term" value="F:structural constituent of nuclear pore"/>
    <property type="evidence" value="ECO:0007669"/>
    <property type="project" value="InterPro"/>
</dbReference>
<keyword evidence="3 4" id="KW-0539">Nucleus</keyword>
<evidence type="ECO:0000313" key="6">
    <source>
        <dbReference type="EMBL" id="KAF4624694.1"/>
    </source>
</evidence>
<sequence>MEWDAQRKRIYEYFGIWPKETPTAAAIAGRKGSFAPSASEERGSFGRSRRSEAATLAGSRAGGSVNGGSVFGRASLNRSVIGTASSVGSVNQPVFADVEKKMEENNILLAGPHDRQQREKQSKYTVKVQDLNLARIQRRPYAICKEFTSVVTESPDTHGPDLIKAYRTLTEIVGEDSAIKNLADPRWPRERQFATVYLESADSAAATSLKRSILRGGARCLEKGIPNVINKVKAYVQLQAARKNLACDNNDLLMLGDDYVWALIYSLLRTGHVAEANYSYINAYATSEDRRLLRIFKHESMPSTTSVFASHLKIRSTLTEWLATRLLVDEDFAWVQLVLAREINRVEAMANEVYGLKEAQDTIREIGTRFFSTKGGAEIGSSFGAYVFLQVAFGMFEDAVSYLYGYNYIDGVHLAIALDFYGLLRVTDPQSGVEDLLSLTTRAQPQINFGPMLGLYTRDFRAANVTAAVDYTTLTYLNKDLPGAAGQNQVKVCHEGLRQLVLESREFVDLLGDMQVDGRRIRGSIEQRMKLIGLDDDEEFFRSITLQAASQADDNGRVTDAVLLYHLAGEYDSVIAAINRALSTAVSTPVGEQVEKLEPLKPRATTNGQEPGSSFSLTSIDDPVELASAITHVYKSSRMFMDKIKHENSQACGNLLGM</sequence>
<organism evidence="6 7">
    <name type="scientific">Cudoniella acicularis</name>
    <dbReference type="NCBI Taxonomy" id="354080"/>
    <lineage>
        <taxon>Eukaryota</taxon>
        <taxon>Fungi</taxon>
        <taxon>Dikarya</taxon>
        <taxon>Ascomycota</taxon>
        <taxon>Pezizomycotina</taxon>
        <taxon>Leotiomycetes</taxon>
        <taxon>Helotiales</taxon>
        <taxon>Tricladiaceae</taxon>
        <taxon>Cudoniella</taxon>
    </lineage>
</organism>
<feature type="compositionally biased region" description="Basic and acidic residues" evidence="5">
    <location>
        <begin position="39"/>
        <end position="52"/>
    </location>
</feature>
<dbReference type="Pfam" id="PF04097">
    <property type="entry name" value="Nic96"/>
    <property type="match status" value="2"/>
</dbReference>
<proteinExistence type="inferred from homology"/>
<dbReference type="AlphaFoldDB" id="A0A8H4R6U4"/>
<evidence type="ECO:0000313" key="7">
    <source>
        <dbReference type="Proteomes" id="UP000566819"/>
    </source>
</evidence>
<keyword evidence="4" id="KW-0906">Nuclear pore complex</keyword>
<keyword evidence="4" id="KW-0509">mRNA transport</keyword>
<comment type="caution">
    <text evidence="6">The sequence shown here is derived from an EMBL/GenBank/DDBJ whole genome shotgun (WGS) entry which is preliminary data.</text>
</comment>
<keyword evidence="4" id="KW-0811">Translocation</keyword>
<comment type="subcellular location">
    <subcellularLocation>
        <location evidence="1">Nucleus envelope</location>
    </subcellularLocation>
    <subcellularLocation>
        <location evidence="4">Nucleus</location>
        <location evidence="4">Nuclear pore complex</location>
    </subcellularLocation>
</comment>
<evidence type="ECO:0000256" key="5">
    <source>
        <dbReference type="SAM" id="MobiDB-lite"/>
    </source>
</evidence>
<dbReference type="InterPro" id="IPR007231">
    <property type="entry name" value="Nucleoporin_int_Nup93/Nic96"/>
</dbReference>
<dbReference type="GO" id="GO:0016973">
    <property type="term" value="P:poly(A)+ mRNA export from nucleus"/>
    <property type="evidence" value="ECO:0007669"/>
    <property type="project" value="TreeGrafter"/>
</dbReference>
<dbReference type="GO" id="GO:0005643">
    <property type="term" value="C:nuclear pore"/>
    <property type="evidence" value="ECO:0007669"/>
    <property type="project" value="UniProtKB-SubCell"/>
</dbReference>
<dbReference type="Proteomes" id="UP000566819">
    <property type="component" value="Unassembled WGS sequence"/>
</dbReference>
<protein>
    <recommendedName>
        <fullName evidence="4">Nuclear pore protein</fullName>
    </recommendedName>
</protein>
<keyword evidence="4" id="KW-0653">Protein transport</keyword>
<dbReference type="OrthoDB" id="203824at2759"/>
<dbReference type="EMBL" id="JAAMPI010001579">
    <property type="protein sequence ID" value="KAF4624694.1"/>
    <property type="molecule type" value="Genomic_DNA"/>
</dbReference>
<dbReference type="PANTHER" id="PTHR11225:SF4">
    <property type="entry name" value="NUCLEAR PORE COMPLEX PROTEIN NUP93"/>
    <property type="match status" value="1"/>
</dbReference>